<evidence type="ECO:0000256" key="1">
    <source>
        <dbReference type="ARBA" id="ARBA00022527"/>
    </source>
</evidence>
<dbReference type="Pfam" id="PF13581">
    <property type="entry name" value="HATPase_c_2"/>
    <property type="match status" value="1"/>
</dbReference>
<comment type="caution">
    <text evidence="4">The sequence shown here is derived from an EMBL/GenBank/DDBJ whole genome shotgun (WGS) entry which is preliminary data.</text>
</comment>
<gene>
    <name evidence="4" type="ORF">EV189_3749</name>
</gene>
<dbReference type="Gene3D" id="3.30.565.10">
    <property type="entry name" value="Histidine kinase-like ATPase, C-terminal domain"/>
    <property type="match status" value="1"/>
</dbReference>
<dbReference type="EMBL" id="SGXD01000006">
    <property type="protein sequence ID" value="RZS79396.1"/>
    <property type="molecule type" value="Genomic_DNA"/>
</dbReference>
<dbReference type="OrthoDB" id="3399481at2"/>
<keyword evidence="1" id="KW-0418">Kinase</keyword>
<proteinExistence type="predicted"/>
<keyword evidence="1" id="KW-0808">Transferase</keyword>
<dbReference type="InterPro" id="IPR050267">
    <property type="entry name" value="Anti-sigma-factor_SerPK"/>
</dbReference>
<sequence>MEPTTVTLRFTPLPVHVRTARLVSAAVARRSGVSEDVLDEVRLAVGEACSRAVDLHGAHRPDAPVTLRLTDATSSFTVEVVDLVPQGTPPVPRTEVAAIAAVPALGEDDDPVLAHGVGLAVIAGLVDDVHFGHGQDGLTLRMTWPLTGDAPGRPGARQGASTAGTAQVAPGA</sequence>
<evidence type="ECO:0000313" key="4">
    <source>
        <dbReference type="EMBL" id="RZS79396.1"/>
    </source>
</evidence>
<dbReference type="AlphaFoldDB" id="A0A4V2F2R7"/>
<evidence type="ECO:0000256" key="2">
    <source>
        <dbReference type="SAM" id="MobiDB-lite"/>
    </source>
</evidence>
<evidence type="ECO:0000313" key="5">
    <source>
        <dbReference type="Proteomes" id="UP000293638"/>
    </source>
</evidence>
<reference evidence="4 5" key="1">
    <citation type="submission" date="2019-02" db="EMBL/GenBank/DDBJ databases">
        <title>Genomic Encyclopedia of Type Strains, Phase IV (KMG-IV): sequencing the most valuable type-strain genomes for metagenomic binning, comparative biology and taxonomic classification.</title>
        <authorList>
            <person name="Goeker M."/>
        </authorList>
    </citation>
    <scope>NUCLEOTIDE SEQUENCE [LARGE SCALE GENOMIC DNA]</scope>
    <source>
        <strain evidence="4 5">DSM 45622</strain>
    </source>
</reference>
<feature type="region of interest" description="Disordered" evidence="2">
    <location>
        <begin position="148"/>
        <end position="172"/>
    </location>
</feature>
<evidence type="ECO:0000259" key="3">
    <source>
        <dbReference type="Pfam" id="PF13581"/>
    </source>
</evidence>
<protein>
    <submittedName>
        <fullName evidence="4">Anti-sigma regulatory factor (Ser/Thr protein kinase)</fullName>
    </submittedName>
</protein>
<dbReference type="Proteomes" id="UP000293638">
    <property type="component" value="Unassembled WGS sequence"/>
</dbReference>
<dbReference type="PANTHER" id="PTHR35526">
    <property type="entry name" value="ANTI-SIGMA-F FACTOR RSBW-RELATED"/>
    <property type="match status" value="1"/>
</dbReference>
<feature type="domain" description="Histidine kinase/HSP90-like ATPase" evidence="3">
    <location>
        <begin position="10"/>
        <end position="144"/>
    </location>
</feature>
<dbReference type="InterPro" id="IPR003594">
    <property type="entry name" value="HATPase_dom"/>
</dbReference>
<dbReference type="InterPro" id="IPR036890">
    <property type="entry name" value="HATPase_C_sf"/>
</dbReference>
<keyword evidence="1" id="KW-0723">Serine/threonine-protein kinase</keyword>
<dbReference type="RefSeq" id="WP_130494480.1">
    <property type="nucleotide sequence ID" value="NZ_SGXD01000006.1"/>
</dbReference>
<organism evidence="4 5">
    <name type="scientific">Motilibacter rhizosphaerae</name>
    <dbReference type="NCBI Taxonomy" id="598652"/>
    <lineage>
        <taxon>Bacteria</taxon>
        <taxon>Bacillati</taxon>
        <taxon>Actinomycetota</taxon>
        <taxon>Actinomycetes</taxon>
        <taxon>Motilibacterales</taxon>
        <taxon>Motilibacteraceae</taxon>
        <taxon>Motilibacter</taxon>
    </lineage>
</organism>
<dbReference type="CDD" id="cd16936">
    <property type="entry name" value="HATPase_RsbW-like"/>
    <property type="match status" value="1"/>
</dbReference>
<name>A0A4V2F2R7_9ACTN</name>
<dbReference type="PANTHER" id="PTHR35526:SF3">
    <property type="entry name" value="ANTI-SIGMA-F FACTOR RSBW"/>
    <property type="match status" value="1"/>
</dbReference>
<dbReference type="GO" id="GO:0004674">
    <property type="term" value="F:protein serine/threonine kinase activity"/>
    <property type="evidence" value="ECO:0007669"/>
    <property type="project" value="UniProtKB-KW"/>
</dbReference>
<keyword evidence="5" id="KW-1185">Reference proteome</keyword>
<accession>A0A4V2F2R7</accession>